<accession>A0ABQ9FFK4</accession>
<reference evidence="3 4" key="1">
    <citation type="submission" date="2022-12" db="EMBL/GenBank/DDBJ databases">
        <title>Chromosome-level genome of Tegillarca granosa.</title>
        <authorList>
            <person name="Kim J."/>
        </authorList>
    </citation>
    <scope>NUCLEOTIDE SEQUENCE [LARGE SCALE GENOMIC DNA]</scope>
    <source>
        <strain evidence="3">Teg-2019</strain>
        <tissue evidence="3">Adductor muscle</tissue>
    </source>
</reference>
<dbReference type="SUPFAM" id="SSF63707">
    <property type="entry name" value="Ganglioside M2 (gm2) activator"/>
    <property type="match status" value="2"/>
</dbReference>
<sequence>MGYTNGSNIHDCDTTELVGLGLPCKCPITAGSYTLPPHLFNVPKIDGLWSFLASGEYHVRVEFVDTNAGNLKAACFEIDLSLTNTNSGFLFEKRKKKLATEMIQTTIKSHILKVVRSNVKDHPEIQFFLITKYPIRHNMLYLSTFEYNISYDLCDLMGYTNGSIIHDCDTTELIGLGLPCKCPITAGSYTLTPHLFTVPKLSPLWFWLASGDYHVHVEFVDTNAGNHKAACFDIDLSMTGPAFG</sequence>
<dbReference type="Pfam" id="PF02221">
    <property type="entry name" value="E1_DerP2_DerF2"/>
    <property type="match status" value="1"/>
</dbReference>
<dbReference type="InterPro" id="IPR036846">
    <property type="entry name" value="GM2-AP_sf"/>
</dbReference>
<evidence type="ECO:0000313" key="3">
    <source>
        <dbReference type="EMBL" id="KAJ8314637.1"/>
    </source>
</evidence>
<proteinExistence type="predicted"/>
<organism evidence="3 4">
    <name type="scientific">Tegillarca granosa</name>
    <name type="common">Malaysian cockle</name>
    <name type="synonym">Anadara granosa</name>
    <dbReference type="NCBI Taxonomy" id="220873"/>
    <lineage>
        <taxon>Eukaryota</taxon>
        <taxon>Metazoa</taxon>
        <taxon>Spiralia</taxon>
        <taxon>Lophotrochozoa</taxon>
        <taxon>Mollusca</taxon>
        <taxon>Bivalvia</taxon>
        <taxon>Autobranchia</taxon>
        <taxon>Pteriomorphia</taxon>
        <taxon>Arcoida</taxon>
        <taxon>Arcoidea</taxon>
        <taxon>Arcidae</taxon>
        <taxon>Tegillarca</taxon>
    </lineage>
</organism>
<evidence type="ECO:0000259" key="2">
    <source>
        <dbReference type="Pfam" id="PF02221"/>
    </source>
</evidence>
<dbReference type="EMBL" id="JARBDR010000337">
    <property type="protein sequence ID" value="KAJ8314637.1"/>
    <property type="molecule type" value="Genomic_DNA"/>
</dbReference>
<evidence type="ECO:0000313" key="4">
    <source>
        <dbReference type="Proteomes" id="UP001217089"/>
    </source>
</evidence>
<protein>
    <recommendedName>
        <fullName evidence="2">MD-2-related lipid-recognition domain-containing protein</fullName>
    </recommendedName>
</protein>
<dbReference type="InterPro" id="IPR003172">
    <property type="entry name" value="ML_dom"/>
</dbReference>
<keyword evidence="1" id="KW-0732">Signal</keyword>
<name>A0ABQ9FFK4_TEGGR</name>
<dbReference type="PANTHER" id="PTHR17357">
    <property type="entry name" value="GM2 GANGLIOSIDE ACTIVATOR PROTEIN"/>
    <property type="match status" value="1"/>
</dbReference>
<comment type="caution">
    <text evidence="3">The sequence shown here is derived from an EMBL/GenBank/DDBJ whole genome shotgun (WGS) entry which is preliminary data.</text>
</comment>
<gene>
    <name evidence="3" type="ORF">KUTeg_006787</name>
</gene>
<evidence type="ECO:0000256" key="1">
    <source>
        <dbReference type="ARBA" id="ARBA00022729"/>
    </source>
</evidence>
<dbReference type="PANTHER" id="PTHR17357:SF0">
    <property type="entry name" value="GANGLIOSIDE GM2 ACTIVATOR"/>
    <property type="match status" value="1"/>
</dbReference>
<dbReference type="Gene3D" id="2.70.220.10">
    <property type="entry name" value="Ganglioside GM2 activator"/>
    <property type="match status" value="2"/>
</dbReference>
<dbReference type="Proteomes" id="UP001217089">
    <property type="component" value="Unassembled WGS sequence"/>
</dbReference>
<feature type="domain" description="MD-2-related lipid-recognition" evidence="2">
    <location>
        <begin position="147"/>
        <end position="237"/>
    </location>
</feature>
<keyword evidence="4" id="KW-1185">Reference proteome</keyword>
<dbReference type="InterPro" id="IPR028996">
    <property type="entry name" value="GM2-AP"/>
</dbReference>